<protein>
    <recommendedName>
        <fullName evidence="6">Cystatin domain-containing protein</fullName>
    </recommendedName>
</protein>
<dbReference type="InParanoid" id="A7SC06"/>
<dbReference type="SUPFAM" id="SSF54403">
    <property type="entry name" value="Cystatin/monellin"/>
    <property type="match status" value="1"/>
</dbReference>
<evidence type="ECO:0000256" key="2">
    <source>
        <dbReference type="ARBA" id="ARBA00009403"/>
    </source>
</evidence>
<dbReference type="PRINTS" id="PR00295">
    <property type="entry name" value="STEFINA"/>
</dbReference>
<keyword evidence="3" id="KW-0963">Cytoplasm</keyword>
<dbReference type="FunFam" id="3.10.450.10:FF:000001">
    <property type="entry name" value="Cystatin-A"/>
    <property type="match status" value="1"/>
</dbReference>
<evidence type="ECO:0000256" key="4">
    <source>
        <dbReference type="ARBA" id="ARBA00022690"/>
    </source>
</evidence>
<dbReference type="PhylomeDB" id="A7SC06"/>
<feature type="domain" description="Cystatin" evidence="6">
    <location>
        <begin position="1"/>
        <end position="98"/>
    </location>
</feature>
<name>A7SC06_NEMVE</name>
<dbReference type="Pfam" id="PF00031">
    <property type="entry name" value="Cystatin"/>
    <property type="match status" value="1"/>
</dbReference>
<dbReference type="CDD" id="cd00042">
    <property type="entry name" value="CY"/>
    <property type="match status" value="1"/>
</dbReference>
<proteinExistence type="inferred from homology"/>
<dbReference type="Gene3D" id="3.10.450.10">
    <property type="match status" value="1"/>
</dbReference>
<evidence type="ECO:0000259" key="6">
    <source>
        <dbReference type="SMART" id="SM00043"/>
    </source>
</evidence>
<evidence type="ECO:0000256" key="5">
    <source>
        <dbReference type="ARBA" id="ARBA00022704"/>
    </source>
</evidence>
<dbReference type="InterPro" id="IPR001713">
    <property type="entry name" value="Prot_inh_stefin"/>
</dbReference>
<dbReference type="PANTHER" id="PTHR11414:SF21">
    <property type="entry name" value="CYSTATIN 14A, TANDEM DUPLICATE 1-RELATED"/>
    <property type="match status" value="1"/>
</dbReference>
<dbReference type="PROSITE" id="PS00287">
    <property type="entry name" value="CYSTATIN"/>
    <property type="match status" value="1"/>
</dbReference>
<dbReference type="Proteomes" id="UP000001593">
    <property type="component" value="Unassembled WGS sequence"/>
</dbReference>
<dbReference type="HOGENOM" id="CLU_150234_2_1_1"/>
<dbReference type="STRING" id="45351.A7SC06"/>
<keyword evidence="4" id="KW-0646">Protease inhibitor</keyword>
<dbReference type="InterPro" id="IPR000010">
    <property type="entry name" value="Cystatin_dom"/>
</dbReference>
<evidence type="ECO:0000313" key="8">
    <source>
        <dbReference type="Proteomes" id="UP000001593"/>
    </source>
</evidence>
<gene>
    <name evidence="7" type="ORF">NEMVEDRAFT_v1g188037</name>
</gene>
<dbReference type="OrthoDB" id="2429551at2759"/>
<dbReference type="eggNOG" id="ENOG502SF2X">
    <property type="taxonomic scope" value="Eukaryota"/>
</dbReference>
<dbReference type="InterPro" id="IPR018073">
    <property type="entry name" value="Prot_inh_cystat_CS"/>
</dbReference>
<dbReference type="GO" id="GO:0005829">
    <property type="term" value="C:cytosol"/>
    <property type="evidence" value="ECO:0000318"/>
    <property type="project" value="GO_Central"/>
</dbReference>
<dbReference type="PANTHER" id="PTHR11414">
    <property type="entry name" value="CYSTATIN FAMILY MEMBER"/>
    <property type="match status" value="1"/>
</dbReference>
<keyword evidence="5" id="KW-0789">Thiol protease inhibitor</keyword>
<dbReference type="InterPro" id="IPR046350">
    <property type="entry name" value="Cystatin_sf"/>
</dbReference>
<dbReference type="KEGG" id="nve:5510325"/>
<dbReference type="OMA" id="HVGNEEY"/>
<evidence type="ECO:0000256" key="3">
    <source>
        <dbReference type="ARBA" id="ARBA00022490"/>
    </source>
</evidence>
<comment type="similarity">
    <text evidence="2">Belongs to the cystatin family.</text>
</comment>
<dbReference type="AlphaFoldDB" id="A7SC06"/>
<accession>A7SC06</accession>
<comment type="subcellular location">
    <subcellularLocation>
        <location evidence="1">Cytoplasm</location>
    </subcellularLocation>
</comment>
<reference evidence="7 8" key="1">
    <citation type="journal article" date="2007" name="Science">
        <title>Sea anemone genome reveals ancestral eumetazoan gene repertoire and genomic organization.</title>
        <authorList>
            <person name="Putnam N.H."/>
            <person name="Srivastava M."/>
            <person name="Hellsten U."/>
            <person name="Dirks B."/>
            <person name="Chapman J."/>
            <person name="Salamov A."/>
            <person name="Terry A."/>
            <person name="Shapiro H."/>
            <person name="Lindquist E."/>
            <person name="Kapitonov V.V."/>
            <person name="Jurka J."/>
            <person name="Genikhovich G."/>
            <person name="Grigoriev I.V."/>
            <person name="Lucas S.M."/>
            <person name="Steele R.E."/>
            <person name="Finnerty J.R."/>
            <person name="Technau U."/>
            <person name="Martindale M.Q."/>
            <person name="Rokhsar D.S."/>
        </authorList>
    </citation>
    <scope>NUCLEOTIDE SEQUENCE [LARGE SCALE GENOMIC DNA]</scope>
    <source>
        <strain evidence="8">CH2 X CH6</strain>
    </source>
</reference>
<keyword evidence="8" id="KW-1185">Reference proteome</keyword>
<evidence type="ECO:0000256" key="1">
    <source>
        <dbReference type="ARBA" id="ARBA00004496"/>
    </source>
</evidence>
<sequence length="103" mass="11516">MACGAASVVQEANEEIQAICDQMKVHVEAKCGRKFGSFEATHFRSQVVAGTNYFIKVHVGNGSYLHLRVFQTLPFAGQNLELVAMLMDKTEDDELNYFDKGRN</sequence>
<dbReference type="SMART" id="SM00043">
    <property type="entry name" value="CY"/>
    <property type="match status" value="1"/>
</dbReference>
<organism evidence="7 8">
    <name type="scientific">Nematostella vectensis</name>
    <name type="common">Starlet sea anemone</name>
    <dbReference type="NCBI Taxonomy" id="45351"/>
    <lineage>
        <taxon>Eukaryota</taxon>
        <taxon>Metazoa</taxon>
        <taxon>Cnidaria</taxon>
        <taxon>Anthozoa</taxon>
        <taxon>Hexacorallia</taxon>
        <taxon>Actiniaria</taxon>
        <taxon>Edwardsiidae</taxon>
        <taxon>Nematostella</taxon>
    </lineage>
</organism>
<evidence type="ECO:0000313" key="7">
    <source>
        <dbReference type="EMBL" id="EDO38753.1"/>
    </source>
</evidence>
<dbReference type="GO" id="GO:0004869">
    <property type="term" value="F:cysteine-type endopeptidase inhibitor activity"/>
    <property type="evidence" value="ECO:0000318"/>
    <property type="project" value="GO_Central"/>
</dbReference>
<dbReference type="EMBL" id="DS469620">
    <property type="protein sequence ID" value="EDO38753.1"/>
    <property type="molecule type" value="Genomic_DNA"/>
</dbReference>